<dbReference type="PANTHER" id="PTHR22838">
    <property type="entry name" value="WD REPEAT PROTEIN 26-RELATED"/>
    <property type="match status" value="1"/>
</dbReference>
<evidence type="ECO:0000256" key="1">
    <source>
        <dbReference type="ARBA" id="ARBA00022574"/>
    </source>
</evidence>
<dbReference type="Proteomes" id="UP000000267">
    <property type="component" value="Unassembled WGS sequence"/>
</dbReference>
<dbReference type="GO" id="GO:0005777">
    <property type="term" value="C:peroxisome"/>
    <property type="evidence" value="ECO:0007669"/>
    <property type="project" value="EnsemblFungi"/>
</dbReference>
<dbReference type="RefSeq" id="XP_001646821.1">
    <property type="nucleotide sequence ID" value="XM_001646771.1"/>
</dbReference>
<feature type="region of interest" description="Disordered" evidence="4">
    <location>
        <begin position="1"/>
        <end position="73"/>
    </location>
</feature>
<dbReference type="HOGENOM" id="CLU_020885_0_0_1"/>
<dbReference type="STRING" id="436907.A7TFE9"/>
<evidence type="ECO:0000313" key="5">
    <source>
        <dbReference type="EMBL" id="EDO18963.1"/>
    </source>
</evidence>
<organism evidence="6">
    <name type="scientific">Vanderwaltozyma polyspora (strain ATCC 22028 / DSM 70294 / BCRC 21397 / CBS 2163 / NBRC 10782 / NRRL Y-8283 / UCD 57-17)</name>
    <name type="common">Kluyveromyces polysporus</name>
    <dbReference type="NCBI Taxonomy" id="436907"/>
    <lineage>
        <taxon>Eukaryota</taxon>
        <taxon>Fungi</taxon>
        <taxon>Dikarya</taxon>
        <taxon>Ascomycota</taxon>
        <taxon>Saccharomycotina</taxon>
        <taxon>Saccharomycetes</taxon>
        <taxon>Saccharomycetales</taxon>
        <taxon>Saccharomycetaceae</taxon>
        <taxon>Vanderwaltozyma</taxon>
    </lineage>
</organism>
<name>A7TFE9_VANPO</name>
<evidence type="ECO:0000313" key="6">
    <source>
        <dbReference type="Proteomes" id="UP000000267"/>
    </source>
</evidence>
<sequence>MPLSQDLIETPMPINGKPSSETSKKRRTRSSVSSRGDATKMASTNNNGTSLVSGNSNNHNNDGINNRSQDIDGTPAMFDKTQLTKILLNSLFELGYTSSAMALQEESGGIQVESTVVQKLSNLITCGNYQEIDLELLSQLPLKFKSTVLKDYVKQTNGVGNNVLRTASIMEHMERQLKKIESVFETIFDNIDILAKQEDIYYLRSVLEIMVLVNRQIFLELVLIERDLTSGVLFLRHILRNFAQLWDRLLSMENNYVKEENQFSPEGLLKEMSIILTSPESTASTSALCQRSRHKGRQNLIDEISDYINPDDLVPKGRLISLLKQAVKYQRSQNILNIVDDDDDDEEIDDSEIDSAHQKTHKVNLLQDLATNVQQVKFKEVMTLEQNLDEIWYLQFSPDGNYLASASADDKNDRKIIIYDVRNNFEVYKILGGNDQCILYLSFSPDGKYIVSCPFNQLANIYDIHAEGEMVEVTENVSEPFAAQLINPIDSFYIPTNNIPGSSSEHSSSSNSSSGPNNSSNPPRIWCCDWFHTSDQSGRFAIGSPDRDVVIYDMQRKSIIFRMPGSVSVASYTGDFSVTQPSTEEFPRVHDLKISYDDKYLLLMTHHGNIDVYDVSDFPKIGSYEGIELLLDKYEMPRIGRLDIRKKMTCISLPQIRNINSPLAPLVLVSLQSSELQLWNFKENFLIQKFYGQKQEQFILRSCFGYNNHLIASGSEDGKIYIWNRVGGNIVGVLAGHGAERHSSNRDLKKFEKNCNVVTWSPADKGLFASGGDDGLIKIWRVVRE</sequence>
<evidence type="ECO:0000256" key="3">
    <source>
        <dbReference type="PROSITE-ProRule" id="PRU00221"/>
    </source>
</evidence>
<dbReference type="GO" id="GO:0043161">
    <property type="term" value="P:proteasome-mediated ubiquitin-dependent protein catabolic process"/>
    <property type="evidence" value="ECO:0007669"/>
    <property type="project" value="EnsemblFungi"/>
</dbReference>
<keyword evidence="2" id="KW-0677">Repeat</keyword>
<feature type="repeat" description="WD" evidence="3">
    <location>
        <begin position="707"/>
        <end position="724"/>
    </location>
</feature>
<dbReference type="Gene3D" id="2.130.10.10">
    <property type="entry name" value="YVTN repeat-like/Quinoprotein amine dehydrogenase"/>
    <property type="match status" value="2"/>
</dbReference>
<dbReference type="OrthoDB" id="972532at2759"/>
<evidence type="ECO:0000256" key="4">
    <source>
        <dbReference type="SAM" id="MobiDB-lite"/>
    </source>
</evidence>
<dbReference type="KEGG" id="vpo:Kpol_2002p33"/>
<keyword evidence="1 3" id="KW-0853">WD repeat</keyword>
<dbReference type="OMA" id="KNMTCIS"/>
<feature type="compositionally biased region" description="Polar residues" evidence="4">
    <location>
        <begin position="41"/>
        <end position="54"/>
    </location>
</feature>
<gene>
    <name evidence="5" type="ORF">Kpol_2002p33</name>
</gene>
<dbReference type="FunCoup" id="A7TFE9">
    <property type="interactions" value="488"/>
</dbReference>
<dbReference type="Pfam" id="PF23627">
    <property type="entry name" value="LisH_WDR26"/>
    <property type="match status" value="1"/>
</dbReference>
<dbReference type="EMBL" id="DS480383">
    <property type="protein sequence ID" value="EDO18963.1"/>
    <property type="molecule type" value="Genomic_DNA"/>
</dbReference>
<feature type="region of interest" description="Disordered" evidence="4">
    <location>
        <begin position="500"/>
        <end position="520"/>
    </location>
</feature>
<dbReference type="InterPro" id="IPR051350">
    <property type="entry name" value="WD_repeat-ST_regulator"/>
</dbReference>
<dbReference type="PROSITE" id="PS50082">
    <property type="entry name" value="WD_REPEATS_2"/>
    <property type="match status" value="2"/>
</dbReference>
<dbReference type="InterPro" id="IPR001680">
    <property type="entry name" value="WD40_rpt"/>
</dbReference>
<dbReference type="GeneID" id="5547286"/>
<accession>A7TFE9</accession>
<evidence type="ECO:0000256" key="2">
    <source>
        <dbReference type="ARBA" id="ARBA00022737"/>
    </source>
</evidence>
<dbReference type="PROSITE" id="PS50294">
    <property type="entry name" value="WD_REPEATS_REGION"/>
    <property type="match status" value="1"/>
</dbReference>
<dbReference type="InterPro" id="IPR015943">
    <property type="entry name" value="WD40/YVTN_repeat-like_dom_sf"/>
</dbReference>
<dbReference type="GO" id="GO:0045721">
    <property type="term" value="P:negative regulation of gluconeogenesis"/>
    <property type="evidence" value="ECO:0007669"/>
    <property type="project" value="EnsemblFungi"/>
</dbReference>
<dbReference type="AlphaFoldDB" id="A7TFE9"/>
<feature type="compositionally biased region" description="Low complexity" evidence="4">
    <location>
        <begin position="55"/>
        <end position="66"/>
    </location>
</feature>
<protein>
    <submittedName>
        <fullName evidence="5">Uncharacterized protein</fullName>
    </submittedName>
</protein>
<feature type="repeat" description="WD" evidence="3">
    <location>
        <begin position="748"/>
        <end position="785"/>
    </location>
</feature>
<dbReference type="SMART" id="SM00320">
    <property type="entry name" value="WD40"/>
    <property type="match status" value="5"/>
</dbReference>
<reference evidence="5 6" key="1">
    <citation type="journal article" date="2007" name="Proc. Natl. Acad. Sci. U.S.A.">
        <title>Independent sorting-out of thousands of duplicated gene pairs in two yeast species descended from a whole-genome duplication.</title>
        <authorList>
            <person name="Scannell D.R."/>
            <person name="Frank A.C."/>
            <person name="Conant G.C."/>
            <person name="Byrne K.P."/>
            <person name="Woolfit M."/>
            <person name="Wolfe K.H."/>
        </authorList>
    </citation>
    <scope>NUCLEOTIDE SEQUENCE [LARGE SCALE GENOMIC DNA]</scope>
    <source>
        <strain evidence="6">ATCC 22028 / DSM 70294 / BCRC 21397 / CBS 2163 / NBRC 10782 / NRRL Y-8283 / UCD 57-17</strain>
    </source>
</reference>
<dbReference type="InterPro" id="IPR036322">
    <property type="entry name" value="WD40_repeat_dom_sf"/>
</dbReference>
<proteinExistence type="predicted"/>
<dbReference type="PhylomeDB" id="A7TFE9"/>
<dbReference type="InParanoid" id="A7TFE9"/>
<dbReference type="PANTHER" id="PTHR22838:SF0">
    <property type="entry name" value="WD REPEAT-CONTAINING PROTEIN 26"/>
    <property type="match status" value="1"/>
</dbReference>
<dbReference type="Pfam" id="PF00400">
    <property type="entry name" value="WD40"/>
    <property type="match status" value="4"/>
</dbReference>
<dbReference type="GO" id="GO:0034657">
    <property type="term" value="C:GID complex"/>
    <property type="evidence" value="ECO:0007669"/>
    <property type="project" value="EnsemblFungi"/>
</dbReference>
<dbReference type="SUPFAM" id="SSF50978">
    <property type="entry name" value="WD40 repeat-like"/>
    <property type="match status" value="1"/>
</dbReference>
<keyword evidence="6" id="KW-1185">Reference proteome</keyword>
<dbReference type="eggNOG" id="KOG0293">
    <property type="taxonomic scope" value="Eukaryota"/>
</dbReference>